<reference evidence="1" key="1">
    <citation type="submission" date="2021-08" db="EMBL/GenBank/DDBJ databases">
        <title>The first chromosome-level gecko genome reveals the dynamic sex chromosomes of Neotropical dwarf geckos (Sphaerodactylidae: Sphaerodactylus).</title>
        <authorList>
            <person name="Pinto B.J."/>
            <person name="Keating S.E."/>
            <person name="Gamble T."/>
        </authorList>
    </citation>
    <scope>NUCLEOTIDE SEQUENCE</scope>
    <source>
        <strain evidence="1">TG3544</strain>
    </source>
</reference>
<gene>
    <name evidence="1" type="ORF">K3G42_015043</name>
</gene>
<sequence length="383" mass="44078">MSQEEDRSKPHPFIPRRRGNRAQKATYSFVALCVLILYLTEQSLHHVAQCFILHFVALQVGALVKGACTFTEEVHHVSDRYQGKYFRALNACLDLRRGGLLLLLCGAAYLLLPKGTELPLCLKLSLVCLCQLLAIIFGLQNPSAAEISEICERNNFNVAHGLAWSYYIGYLKTILPQLKDSISTFNENNKSLLKCQKTWKLHILVPLNCEVHDNLWEADRHIQFINHLPEVYVDRAGIKRRVYKNSVHGIVDENQKMHYCVVEYATPLRSLFAMSQDESAAFSRTDRLEQAKLFCRTLMEILEKSKECSGCYQLIVYDDSGGNDKHFLSKEILRHLKQQDQEEYPMYEKEERRIHTQNCLPVEETELLISDLDQPLSLHSDGY</sequence>
<organism evidence="1 2">
    <name type="scientific">Sphaerodactylus townsendi</name>
    <dbReference type="NCBI Taxonomy" id="933632"/>
    <lineage>
        <taxon>Eukaryota</taxon>
        <taxon>Metazoa</taxon>
        <taxon>Chordata</taxon>
        <taxon>Craniata</taxon>
        <taxon>Vertebrata</taxon>
        <taxon>Euteleostomi</taxon>
        <taxon>Lepidosauria</taxon>
        <taxon>Squamata</taxon>
        <taxon>Bifurcata</taxon>
        <taxon>Gekkota</taxon>
        <taxon>Sphaerodactylidae</taxon>
        <taxon>Sphaerodactylus</taxon>
    </lineage>
</organism>
<dbReference type="EMBL" id="CM037627">
    <property type="protein sequence ID" value="KAH7989835.1"/>
    <property type="molecule type" value="Genomic_DNA"/>
</dbReference>
<comment type="caution">
    <text evidence="1">The sequence shown here is derived from an EMBL/GenBank/DDBJ whole genome shotgun (WGS) entry which is preliminary data.</text>
</comment>
<protein>
    <submittedName>
        <fullName evidence="1">Uncharacterized protein</fullName>
    </submittedName>
</protein>
<dbReference type="Proteomes" id="UP000827872">
    <property type="component" value="Linkage Group LG14"/>
</dbReference>
<evidence type="ECO:0000313" key="2">
    <source>
        <dbReference type="Proteomes" id="UP000827872"/>
    </source>
</evidence>
<keyword evidence="2" id="KW-1185">Reference proteome</keyword>
<evidence type="ECO:0000313" key="1">
    <source>
        <dbReference type="EMBL" id="KAH7989835.1"/>
    </source>
</evidence>
<accession>A0ACB8EBP7</accession>
<name>A0ACB8EBP7_9SAUR</name>
<proteinExistence type="predicted"/>